<keyword evidence="3" id="KW-1185">Reference proteome</keyword>
<evidence type="ECO:0000256" key="1">
    <source>
        <dbReference type="SAM" id="MobiDB-lite"/>
    </source>
</evidence>
<sequence length="112" mass="12730">MLRWIAGITRVEHIRNKKIRESFVIAPIRAELDGTATFCAPIKTHVQVGLDLEVPEIREIGIHCWPKGWPTVAIPLHADLKQVGVQPDQAHDRAKSRQKIRKAGTVNERDER</sequence>
<dbReference type="EMBL" id="JOJR01000114">
    <property type="protein sequence ID" value="RCN45008.1"/>
    <property type="molecule type" value="Genomic_DNA"/>
</dbReference>
<accession>A0A368GN09</accession>
<proteinExistence type="predicted"/>
<feature type="region of interest" description="Disordered" evidence="1">
    <location>
        <begin position="85"/>
        <end position="112"/>
    </location>
</feature>
<organism evidence="2 3">
    <name type="scientific">Ancylostoma caninum</name>
    <name type="common">Dog hookworm</name>
    <dbReference type="NCBI Taxonomy" id="29170"/>
    <lineage>
        <taxon>Eukaryota</taxon>
        <taxon>Metazoa</taxon>
        <taxon>Ecdysozoa</taxon>
        <taxon>Nematoda</taxon>
        <taxon>Chromadorea</taxon>
        <taxon>Rhabditida</taxon>
        <taxon>Rhabditina</taxon>
        <taxon>Rhabditomorpha</taxon>
        <taxon>Strongyloidea</taxon>
        <taxon>Ancylostomatidae</taxon>
        <taxon>Ancylostomatinae</taxon>
        <taxon>Ancylostoma</taxon>
    </lineage>
</organism>
<comment type="caution">
    <text evidence="2">The sequence shown here is derived from an EMBL/GenBank/DDBJ whole genome shotgun (WGS) entry which is preliminary data.</text>
</comment>
<name>A0A368GN09_ANCCA</name>
<gene>
    <name evidence="2" type="ORF">ANCCAN_09003</name>
</gene>
<dbReference type="Proteomes" id="UP000252519">
    <property type="component" value="Unassembled WGS sequence"/>
</dbReference>
<reference evidence="2 3" key="1">
    <citation type="submission" date="2014-10" db="EMBL/GenBank/DDBJ databases">
        <title>Draft genome of the hookworm Ancylostoma caninum.</title>
        <authorList>
            <person name="Mitreva M."/>
        </authorList>
    </citation>
    <scope>NUCLEOTIDE SEQUENCE [LARGE SCALE GENOMIC DNA]</scope>
    <source>
        <strain evidence="2 3">Baltimore</strain>
    </source>
</reference>
<protein>
    <submittedName>
        <fullName evidence="2">Uncharacterized protein</fullName>
    </submittedName>
</protein>
<dbReference type="OrthoDB" id="5848222at2759"/>
<dbReference type="STRING" id="29170.A0A368GN09"/>
<evidence type="ECO:0000313" key="3">
    <source>
        <dbReference type="Proteomes" id="UP000252519"/>
    </source>
</evidence>
<evidence type="ECO:0000313" key="2">
    <source>
        <dbReference type="EMBL" id="RCN45008.1"/>
    </source>
</evidence>
<dbReference type="AlphaFoldDB" id="A0A368GN09"/>